<dbReference type="PANTHER" id="PTHR45628:SF1">
    <property type="entry name" value="VOLTAGE-DEPENDENT CALCIUM CHANNEL TYPE D SUBUNIT ALPHA-1"/>
    <property type="match status" value="1"/>
</dbReference>
<dbReference type="VEuPathDB" id="VectorBase:LOC119162950"/>
<organism evidence="11 12">
    <name type="scientific">Rhipicephalus microplus</name>
    <name type="common">Cattle tick</name>
    <name type="synonym">Boophilus microplus</name>
    <dbReference type="NCBI Taxonomy" id="6941"/>
    <lineage>
        <taxon>Eukaryota</taxon>
        <taxon>Metazoa</taxon>
        <taxon>Ecdysozoa</taxon>
        <taxon>Arthropoda</taxon>
        <taxon>Chelicerata</taxon>
        <taxon>Arachnida</taxon>
        <taxon>Acari</taxon>
        <taxon>Parasitiformes</taxon>
        <taxon>Ixodida</taxon>
        <taxon>Ixodoidea</taxon>
        <taxon>Ixodidae</taxon>
        <taxon>Rhipicephalinae</taxon>
        <taxon>Rhipicephalus</taxon>
        <taxon>Boophilus</taxon>
    </lineage>
</organism>
<feature type="region of interest" description="Disordered" evidence="9">
    <location>
        <begin position="1"/>
        <end position="45"/>
    </location>
</feature>
<feature type="transmembrane region" description="Helical" evidence="10">
    <location>
        <begin position="78"/>
        <end position="96"/>
    </location>
</feature>
<dbReference type="Proteomes" id="UP000821866">
    <property type="component" value="Chromosome 3"/>
</dbReference>
<evidence type="ECO:0000256" key="2">
    <source>
        <dbReference type="ARBA" id="ARBA00022448"/>
    </source>
</evidence>
<dbReference type="GO" id="GO:0008331">
    <property type="term" value="F:high voltage-gated calcium channel activity"/>
    <property type="evidence" value="ECO:0007669"/>
    <property type="project" value="TreeGrafter"/>
</dbReference>
<comment type="subcellular location">
    <subcellularLocation>
        <location evidence="1">Membrane</location>
        <topology evidence="1">Multi-pass membrane protein</topology>
    </subcellularLocation>
</comment>
<keyword evidence="2" id="KW-0813">Transport</keyword>
<dbReference type="AlphaFoldDB" id="A0A9J6E8Z8"/>
<evidence type="ECO:0000313" key="12">
    <source>
        <dbReference type="Proteomes" id="UP000821866"/>
    </source>
</evidence>
<accession>A0A9J6E8Z8</accession>
<dbReference type="GO" id="GO:0005891">
    <property type="term" value="C:voltage-gated calcium channel complex"/>
    <property type="evidence" value="ECO:0007669"/>
    <property type="project" value="TreeGrafter"/>
</dbReference>
<evidence type="ECO:0000256" key="4">
    <source>
        <dbReference type="ARBA" id="ARBA00022882"/>
    </source>
</evidence>
<sequence length="137" mass="15688">MSEQTYVNLNREDLEADDKEATEDRLTSQDTDREQQREGDTVSGDVVVPSWWTSKSKQLSRTNRRLRRACRKGVKSQAFYWIVIVLVFLNTLTLASEHHTQPAWLDHFQGKKKLRTISLKGTIMGCEAAAVPRPVTL</sequence>
<evidence type="ECO:0000256" key="1">
    <source>
        <dbReference type="ARBA" id="ARBA00004141"/>
    </source>
</evidence>
<keyword evidence="4" id="KW-0851">Voltage-gated channel</keyword>
<keyword evidence="8" id="KW-0407">Ion channel</keyword>
<dbReference type="InterPro" id="IPR050599">
    <property type="entry name" value="VDCC_alpha-1_subunit"/>
</dbReference>
<dbReference type="PANTHER" id="PTHR45628">
    <property type="entry name" value="VOLTAGE-DEPENDENT CALCIUM CHANNEL TYPE A SUBUNIT ALPHA-1"/>
    <property type="match status" value="1"/>
</dbReference>
<keyword evidence="5 10" id="KW-1133">Transmembrane helix</keyword>
<reference evidence="11" key="2">
    <citation type="submission" date="2021-09" db="EMBL/GenBank/DDBJ databases">
        <authorList>
            <person name="Jia N."/>
            <person name="Wang J."/>
            <person name="Shi W."/>
            <person name="Du L."/>
            <person name="Sun Y."/>
            <person name="Zhan W."/>
            <person name="Jiang J."/>
            <person name="Wang Q."/>
            <person name="Zhang B."/>
            <person name="Ji P."/>
            <person name="Sakyi L.B."/>
            <person name="Cui X."/>
            <person name="Yuan T."/>
            <person name="Jiang B."/>
            <person name="Yang W."/>
            <person name="Lam T.T.-Y."/>
            <person name="Chang Q."/>
            <person name="Ding S."/>
            <person name="Wang X."/>
            <person name="Zhu J."/>
            <person name="Ruan X."/>
            <person name="Zhao L."/>
            <person name="Wei J."/>
            <person name="Que T."/>
            <person name="Du C."/>
            <person name="Cheng J."/>
            <person name="Dai P."/>
            <person name="Han X."/>
            <person name="Huang E."/>
            <person name="Gao Y."/>
            <person name="Liu J."/>
            <person name="Shao H."/>
            <person name="Ye R."/>
            <person name="Li L."/>
            <person name="Wei W."/>
            <person name="Wang X."/>
            <person name="Wang C."/>
            <person name="Huo Q."/>
            <person name="Li W."/>
            <person name="Guo W."/>
            <person name="Chen H."/>
            <person name="Chen S."/>
            <person name="Zhou L."/>
            <person name="Zhou L."/>
            <person name="Ni X."/>
            <person name="Tian J."/>
            <person name="Zhou Y."/>
            <person name="Sheng Y."/>
            <person name="Liu T."/>
            <person name="Pan Y."/>
            <person name="Xia L."/>
            <person name="Li J."/>
            <person name="Zhao F."/>
            <person name="Cao W."/>
        </authorList>
    </citation>
    <scope>NUCLEOTIDE SEQUENCE</scope>
    <source>
        <strain evidence="11">Rmic-2018</strain>
        <tissue evidence="11">Larvae</tissue>
    </source>
</reference>
<reference evidence="11" key="1">
    <citation type="journal article" date="2020" name="Cell">
        <title>Large-Scale Comparative Analyses of Tick Genomes Elucidate Their Genetic Diversity and Vector Capacities.</title>
        <authorList>
            <consortium name="Tick Genome and Microbiome Consortium (TIGMIC)"/>
            <person name="Jia N."/>
            <person name="Wang J."/>
            <person name="Shi W."/>
            <person name="Du L."/>
            <person name="Sun Y."/>
            <person name="Zhan W."/>
            <person name="Jiang J.F."/>
            <person name="Wang Q."/>
            <person name="Zhang B."/>
            <person name="Ji P."/>
            <person name="Bell-Sakyi L."/>
            <person name="Cui X.M."/>
            <person name="Yuan T.T."/>
            <person name="Jiang B.G."/>
            <person name="Yang W.F."/>
            <person name="Lam T.T."/>
            <person name="Chang Q.C."/>
            <person name="Ding S.J."/>
            <person name="Wang X.J."/>
            <person name="Zhu J.G."/>
            <person name="Ruan X.D."/>
            <person name="Zhao L."/>
            <person name="Wei J.T."/>
            <person name="Ye R.Z."/>
            <person name="Que T.C."/>
            <person name="Du C.H."/>
            <person name="Zhou Y.H."/>
            <person name="Cheng J.X."/>
            <person name="Dai P.F."/>
            <person name="Guo W.B."/>
            <person name="Han X.H."/>
            <person name="Huang E.J."/>
            <person name="Li L.F."/>
            <person name="Wei W."/>
            <person name="Gao Y.C."/>
            <person name="Liu J.Z."/>
            <person name="Shao H.Z."/>
            <person name="Wang X."/>
            <person name="Wang C.C."/>
            <person name="Yang T.C."/>
            <person name="Huo Q.B."/>
            <person name="Li W."/>
            <person name="Chen H.Y."/>
            <person name="Chen S.E."/>
            <person name="Zhou L.G."/>
            <person name="Ni X.B."/>
            <person name="Tian J.H."/>
            <person name="Sheng Y."/>
            <person name="Liu T."/>
            <person name="Pan Y.S."/>
            <person name="Xia L.Y."/>
            <person name="Li J."/>
            <person name="Zhao F."/>
            <person name="Cao W.C."/>
        </authorList>
    </citation>
    <scope>NUCLEOTIDE SEQUENCE</scope>
    <source>
        <strain evidence="11">Rmic-2018</strain>
    </source>
</reference>
<evidence type="ECO:0000256" key="5">
    <source>
        <dbReference type="ARBA" id="ARBA00022989"/>
    </source>
</evidence>
<dbReference type="InterPro" id="IPR027359">
    <property type="entry name" value="Volt_channel_dom_sf"/>
</dbReference>
<comment type="caution">
    <text evidence="11">The sequence shown here is derived from an EMBL/GenBank/DDBJ whole genome shotgun (WGS) entry which is preliminary data.</text>
</comment>
<dbReference type="EMBL" id="JABSTU010000005">
    <property type="protein sequence ID" value="KAH8030756.1"/>
    <property type="molecule type" value="Genomic_DNA"/>
</dbReference>
<proteinExistence type="predicted"/>
<evidence type="ECO:0000256" key="3">
    <source>
        <dbReference type="ARBA" id="ARBA00022692"/>
    </source>
</evidence>
<keyword evidence="6" id="KW-0406">Ion transport</keyword>
<evidence type="ECO:0000256" key="10">
    <source>
        <dbReference type="SAM" id="Phobius"/>
    </source>
</evidence>
<evidence type="ECO:0000256" key="7">
    <source>
        <dbReference type="ARBA" id="ARBA00023136"/>
    </source>
</evidence>
<dbReference type="Gene3D" id="1.20.120.350">
    <property type="entry name" value="Voltage-gated potassium channels. Chain C"/>
    <property type="match status" value="1"/>
</dbReference>
<name>A0A9J6E8Z8_RHIMP</name>
<protein>
    <submittedName>
        <fullName evidence="11">Uncharacterized protein</fullName>
    </submittedName>
</protein>
<evidence type="ECO:0000256" key="6">
    <source>
        <dbReference type="ARBA" id="ARBA00023065"/>
    </source>
</evidence>
<evidence type="ECO:0000256" key="9">
    <source>
        <dbReference type="SAM" id="MobiDB-lite"/>
    </source>
</evidence>
<keyword evidence="7 10" id="KW-0472">Membrane</keyword>
<feature type="compositionally biased region" description="Basic and acidic residues" evidence="9">
    <location>
        <begin position="22"/>
        <end position="40"/>
    </location>
</feature>
<gene>
    <name evidence="11" type="ORF">HPB51_011596</name>
</gene>
<keyword evidence="12" id="KW-1185">Reference proteome</keyword>
<evidence type="ECO:0000256" key="8">
    <source>
        <dbReference type="ARBA" id="ARBA00023303"/>
    </source>
</evidence>
<evidence type="ECO:0000313" key="11">
    <source>
        <dbReference type="EMBL" id="KAH8030756.1"/>
    </source>
</evidence>
<dbReference type="GO" id="GO:0098703">
    <property type="term" value="P:calcium ion import across plasma membrane"/>
    <property type="evidence" value="ECO:0007669"/>
    <property type="project" value="TreeGrafter"/>
</dbReference>
<keyword evidence="3 10" id="KW-0812">Transmembrane</keyword>